<comment type="pathway">
    <text evidence="13">Sulfur metabolism; glutathione biosynthesis; glutathione from L-cysteine and L-glutamate: step 2/2.</text>
</comment>
<dbReference type="InterPro" id="IPR006335">
    <property type="entry name" value="Glut_biosynth"/>
</dbReference>
<dbReference type="GO" id="GO:0005829">
    <property type="term" value="C:cytosol"/>
    <property type="evidence" value="ECO:0007669"/>
    <property type="project" value="TreeGrafter"/>
</dbReference>
<evidence type="ECO:0000256" key="2">
    <source>
        <dbReference type="ARBA" id="ARBA00001946"/>
    </source>
</evidence>
<dbReference type="PANTHER" id="PTHR38761:SF1">
    <property type="entry name" value="GLUTAMATE--CYSTEINE LIGASE"/>
    <property type="match status" value="1"/>
</dbReference>
<evidence type="ECO:0000313" key="15">
    <source>
        <dbReference type="EMBL" id="OFV70626.1"/>
    </source>
</evidence>
<keyword evidence="4 13" id="KW-0436">Ligase</keyword>
<protein>
    <recommendedName>
        <fullName evidence="13">Glutathione biosynthesis bifunctional protein GshAB</fullName>
    </recommendedName>
    <alternativeName>
        <fullName evidence="13">Gamma-GCS-GS</fullName>
        <shortName evidence="13">GCS-GS</shortName>
    </alternativeName>
    <domain>
        <recommendedName>
            <fullName evidence="13">Glutamate--cysteine ligase</fullName>
            <ecNumber evidence="13">6.3.2.2</ecNumber>
        </recommendedName>
        <alternativeName>
            <fullName evidence="13">Gamma-ECS</fullName>
            <shortName evidence="13">GCS</shortName>
        </alternativeName>
        <alternativeName>
            <fullName evidence="13">Gamma-glutamylcysteine synthetase</fullName>
        </alternativeName>
    </domain>
    <domain>
        <recommendedName>
            <fullName evidence="13">Glutathione synthetase</fullName>
            <ecNumber evidence="13">6.3.2.3</ecNumber>
        </recommendedName>
        <alternativeName>
            <fullName evidence="13">GSH synthetase</fullName>
            <shortName evidence="13">GS</shortName>
            <shortName evidence="13">GSH-S</shortName>
            <shortName evidence="13">GSHase</shortName>
        </alternativeName>
        <alternativeName>
            <fullName evidence="13">Glutathione synthase</fullName>
        </alternativeName>
    </domain>
</protein>
<feature type="domain" description="ATP-grasp" evidence="14">
    <location>
        <begin position="516"/>
        <end position="770"/>
    </location>
</feature>
<evidence type="ECO:0000256" key="5">
    <source>
        <dbReference type="ARBA" id="ARBA00022684"/>
    </source>
</evidence>
<dbReference type="STRING" id="52694.ACWI_18380"/>
<keyword evidence="6" id="KW-0479">Metal-binding</keyword>
<dbReference type="Proteomes" id="UP000176244">
    <property type="component" value="Unassembled WGS sequence"/>
</dbReference>
<dbReference type="GO" id="GO:0046872">
    <property type="term" value="F:metal ion binding"/>
    <property type="evidence" value="ECO:0007669"/>
    <property type="project" value="UniProtKB-KW"/>
</dbReference>
<dbReference type="InterPro" id="IPR040657">
    <property type="entry name" value="GshAB_ATP-grasp"/>
</dbReference>
<dbReference type="EMBL" id="LKEU01000029">
    <property type="protein sequence ID" value="OFV70626.1"/>
    <property type="molecule type" value="Genomic_DNA"/>
</dbReference>
<dbReference type="HAMAP" id="MF_00782">
    <property type="entry name" value="Glut_biosynth"/>
    <property type="match status" value="1"/>
</dbReference>
<sequence>MRMIEILKNKMTPESILTAGFGVEREGLRVTPQGRLALTPHPPIFGDKLKNPYITTDFSESQIELVTPVFYSVDETYDFLEALTDIVIGEIGVNNELFWPYSMPCSIPDDNQIPIASYQGEEGKKARAYREKLMVKYGGKRQLISGIHYNFSFGEEFLTTIWQELGTQESYKDFKDRIYLKVLRNFLRYRWLIIYLMGCTPGLHNSYIEECLQCMGDCGNETYLSPGGTSARNGSCSGYKNEIDLYPDYSSIKDYIRSINEFVERGDISEAKELYAQIRLKPKDYKNVLDSLAAEGIQYLEIRTIDLNVFDKCGIAKIDLDFMNIFMLFLLLEGEEFFDTWQQEALINEVAVAEHGLEPDLELLDHRHWTLKSAWAEDILEKVAEVNEYLDLKQDRCIKEMQNRVRQPETTYAHRLKLLMQQKGCLDANLEMAKAYKKQSDADHYRLKGFENWEMSTQVLIKEALTRGIKVIPMDASDNIVRLEKDGRREYVKQATKTSADNYVTPLLMENKVVTKKILQENGLPVPDGEEYFSFMEAKQKLTKYVGNKVVIKPKSTNFGLGICIFDQGGTLKELLEGARIAFEHDNTILIEDYIPGLEYRFLTMGDEVVAVLHRRPANVVGDGVSTIQQLIDEKNKHPYRGDGHTSPLKKIELDDQAQMFLKKQGLSNQSIPAKGKMVLLRGNSNISTGGDSIDFTDQMHPYFSEIALKAARAFGAKFCGIDIILEDYRNPDSNYGIIELNFNPMIVMHAYPYEGQERRLGYNILKTIGLVD</sequence>
<keyword evidence="7 13" id="KW-0547">Nucleotide-binding</keyword>
<reference evidence="15 16" key="1">
    <citation type="submission" date="2015-09" db="EMBL/GenBank/DDBJ databases">
        <title>Genome sequence of Acetobacterium wieringae DSM 1911.</title>
        <authorList>
            <person name="Poehlein A."/>
            <person name="Bengelsdorf F.R."/>
            <person name="Schiel-Bengelsdorf B."/>
            <person name="Duerre P."/>
            <person name="Daniel R."/>
        </authorList>
    </citation>
    <scope>NUCLEOTIDE SEQUENCE [LARGE SCALE GENOMIC DNA]</scope>
    <source>
        <strain evidence="15 16">DSM 1911</strain>
    </source>
</reference>
<comment type="pathway">
    <text evidence="3 13">Sulfur metabolism; glutathione biosynthesis; glutathione from L-cysteine and L-glutamate: step 1/2.</text>
</comment>
<dbReference type="PROSITE" id="PS50975">
    <property type="entry name" value="ATP_GRASP"/>
    <property type="match status" value="1"/>
</dbReference>
<gene>
    <name evidence="15" type="primary">gshAB_1</name>
    <name evidence="13" type="synonym">gshAB</name>
    <name evidence="13" type="synonym">gshF</name>
    <name evidence="15" type="ORF">ACWI_18380</name>
</gene>
<dbReference type="SUPFAM" id="SSF55931">
    <property type="entry name" value="Glutamine synthetase/guanido kinase"/>
    <property type="match status" value="1"/>
</dbReference>
<evidence type="ECO:0000256" key="9">
    <source>
        <dbReference type="ARBA" id="ARBA00022842"/>
    </source>
</evidence>
<comment type="similarity">
    <text evidence="13">In the N-terminal section; belongs to the glutamate--cysteine ligase type 1 family. Type 2 subfamily.</text>
</comment>
<comment type="catalytic activity">
    <reaction evidence="13">
        <text>gamma-L-glutamyl-L-cysteine + glycine + ATP = glutathione + ADP + phosphate + H(+)</text>
        <dbReference type="Rhea" id="RHEA:13557"/>
        <dbReference type="ChEBI" id="CHEBI:15378"/>
        <dbReference type="ChEBI" id="CHEBI:30616"/>
        <dbReference type="ChEBI" id="CHEBI:43474"/>
        <dbReference type="ChEBI" id="CHEBI:57305"/>
        <dbReference type="ChEBI" id="CHEBI:57925"/>
        <dbReference type="ChEBI" id="CHEBI:58173"/>
        <dbReference type="ChEBI" id="CHEBI:456216"/>
        <dbReference type="EC" id="6.3.2.3"/>
    </reaction>
</comment>
<dbReference type="InterPro" id="IPR013651">
    <property type="entry name" value="ATP-grasp_RimK-type"/>
</dbReference>
<name>A0A1F2PIT4_9FIRM</name>
<dbReference type="NCBIfam" id="TIGR01435">
    <property type="entry name" value="glu_cys_lig_rel"/>
    <property type="match status" value="1"/>
</dbReference>
<dbReference type="Gene3D" id="3.30.590.20">
    <property type="match status" value="1"/>
</dbReference>
<dbReference type="SUPFAM" id="SSF56059">
    <property type="entry name" value="Glutathione synthetase ATP-binding domain-like"/>
    <property type="match status" value="1"/>
</dbReference>
<evidence type="ECO:0000256" key="6">
    <source>
        <dbReference type="ARBA" id="ARBA00022723"/>
    </source>
</evidence>
<dbReference type="Pfam" id="PF04262">
    <property type="entry name" value="Glu_cys_ligase"/>
    <property type="match status" value="1"/>
</dbReference>
<evidence type="ECO:0000256" key="7">
    <source>
        <dbReference type="ARBA" id="ARBA00022741"/>
    </source>
</evidence>
<dbReference type="InterPro" id="IPR007370">
    <property type="entry name" value="Glu_cys_ligase"/>
</dbReference>
<proteinExistence type="inferred from homology"/>
<evidence type="ECO:0000313" key="16">
    <source>
        <dbReference type="Proteomes" id="UP000176244"/>
    </source>
</evidence>
<evidence type="ECO:0000256" key="13">
    <source>
        <dbReference type="HAMAP-Rule" id="MF_00782"/>
    </source>
</evidence>
<comment type="catalytic activity">
    <reaction evidence="12 13">
        <text>L-cysteine + L-glutamate + ATP = gamma-L-glutamyl-L-cysteine + ADP + phosphate + H(+)</text>
        <dbReference type="Rhea" id="RHEA:13285"/>
        <dbReference type="ChEBI" id="CHEBI:15378"/>
        <dbReference type="ChEBI" id="CHEBI:29985"/>
        <dbReference type="ChEBI" id="CHEBI:30616"/>
        <dbReference type="ChEBI" id="CHEBI:35235"/>
        <dbReference type="ChEBI" id="CHEBI:43474"/>
        <dbReference type="ChEBI" id="CHEBI:58173"/>
        <dbReference type="ChEBI" id="CHEBI:456216"/>
        <dbReference type="EC" id="6.3.2.2"/>
    </reaction>
</comment>
<evidence type="ECO:0000256" key="11">
    <source>
        <dbReference type="ARBA" id="ARBA00023268"/>
    </source>
</evidence>
<dbReference type="UniPathway" id="UPA00142">
    <property type="reaction ID" value="UER00209"/>
</dbReference>
<dbReference type="AlphaFoldDB" id="A0A1F2PIT4"/>
<comment type="subunit">
    <text evidence="13">Monomer.</text>
</comment>
<comment type="cofactor">
    <cofactor evidence="2">
        <name>Mg(2+)</name>
        <dbReference type="ChEBI" id="CHEBI:18420"/>
    </cofactor>
</comment>
<dbReference type="InterPro" id="IPR011761">
    <property type="entry name" value="ATP-grasp"/>
</dbReference>
<dbReference type="Pfam" id="PF08443">
    <property type="entry name" value="RimK"/>
    <property type="match status" value="1"/>
</dbReference>
<evidence type="ECO:0000259" key="14">
    <source>
        <dbReference type="PROSITE" id="PS50975"/>
    </source>
</evidence>
<dbReference type="NCBIfam" id="NF002688">
    <property type="entry name" value="PRK02471.1"/>
    <property type="match status" value="1"/>
</dbReference>
<dbReference type="GO" id="GO:0005524">
    <property type="term" value="F:ATP binding"/>
    <property type="evidence" value="ECO:0007669"/>
    <property type="project" value="UniProtKB-UniRule"/>
</dbReference>
<evidence type="ECO:0000256" key="4">
    <source>
        <dbReference type="ARBA" id="ARBA00022598"/>
    </source>
</evidence>
<dbReference type="EC" id="6.3.2.2" evidence="13"/>
<comment type="caution">
    <text evidence="15">The sequence shown here is derived from an EMBL/GenBank/DDBJ whole genome shotgun (WGS) entry which is preliminary data.</text>
</comment>
<dbReference type="Pfam" id="PF18419">
    <property type="entry name" value="ATP-grasp_6"/>
    <property type="match status" value="1"/>
</dbReference>
<evidence type="ECO:0000256" key="3">
    <source>
        <dbReference type="ARBA" id="ARBA00005006"/>
    </source>
</evidence>
<keyword evidence="10" id="KW-0464">Manganese</keyword>
<organism evidence="15 16">
    <name type="scientific">Acetobacterium wieringae</name>
    <dbReference type="NCBI Taxonomy" id="52694"/>
    <lineage>
        <taxon>Bacteria</taxon>
        <taxon>Bacillati</taxon>
        <taxon>Bacillota</taxon>
        <taxon>Clostridia</taxon>
        <taxon>Eubacteriales</taxon>
        <taxon>Eubacteriaceae</taxon>
        <taxon>Acetobacterium</taxon>
    </lineage>
</organism>
<comment type="cofactor">
    <cofactor evidence="1">
        <name>Mn(2+)</name>
        <dbReference type="ChEBI" id="CHEBI:29035"/>
    </cofactor>
</comment>
<dbReference type="GO" id="GO:0004357">
    <property type="term" value="F:glutamate-cysteine ligase activity"/>
    <property type="evidence" value="ECO:0007669"/>
    <property type="project" value="UniProtKB-UniRule"/>
</dbReference>
<dbReference type="PANTHER" id="PTHR38761">
    <property type="entry name" value="GLUTAMATE--CYSTEINE LIGASE"/>
    <property type="match status" value="1"/>
</dbReference>
<feature type="region of interest" description="Glutamate--cysteine ligase" evidence="13">
    <location>
        <begin position="1"/>
        <end position="353"/>
    </location>
</feature>
<dbReference type="InterPro" id="IPR014746">
    <property type="entry name" value="Gln_synth/guanido_kin_cat_dom"/>
</dbReference>
<keyword evidence="11 13" id="KW-0511">Multifunctional enzyme</keyword>
<dbReference type="InterPro" id="IPR006334">
    <property type="entry name" value="Glut_cys_ligase"/>
</dbReference>
<keyword evidence="5 13" id="KW-0317">Glutathione biosynthesis</keyword>
<dbReference type="EC" id="6.3.2.3" evidence="13"/>
<comment type="function">
    <text evidence="13">Synthesizes glutathione from L-glutamate and L-cysteine via gamma-L-glutamyl-L-cysteine.</text>
</comment>
<evidence type="ECO:0000256" key="1">
    <source>
        <dbReference type="ARBA" id="ARBA00001936"/>
    </source>
</evidence>
<accession>A0A1F2PIT4</accession>
<evidence type="ECO:0000256" key="12">
    <source>
        <dbReference type="ARBA" id="ARBA00048819"/>
    </source>
</evidence>
<evidence type="ECO:0000256" key="10">
    <source>
        <dbReference type="ARBA" id="ARBA00023211"/>
    </source>
</evidence>
<dbReference type="GO" id="GO:0004363">
    <property type="term" value="F:glutathione synthase activity"/>
    <property type="evidence" value="ECO:0007669"/>
    <property type="project" value="UniProtKB-UniRule"/>
</dbReference>
<dbReference type="Gene3D" id="3.30.470.20">
    <property type="entry name" value="ATP-grasp fold, B domain"/>
    <property type="match status" value="2"/>
</dbReference>
<evidence type="ECO:0000256" key="8">
    <source>
        <dbReference type="ARBA" id="ARBA00022840"/>
    </source>
</evidence>
<keyword evidence="9" id="KW-0460">Magnesium</keyword>
<keyword evidence="8 13" id="KW-0067">ATP-binding</keyword>